<dbReference type="RefSeq" id="WP_058354042.1">
    <property type="nucleotide sequence ID" value="NZ_CABMMD010000203.1"/>
</dbReference>
<name>A0A0V8QAX8_9FIRM</name>
<accession>A0A0V8QAX8</accession>
<dbReference type="Proteomes" id="UP000054874">
    <property type="component" value="Unassembled WGS sequence"/>
</dbReference>
<sequence length="61" mass="7098">MKASKVEATNKIAIKGDRSEPIIAAIQDIRIKHPELYKELNKVIDYELWDGYSLMIHEEIE</sequence>
<proteinExistence type="predicted"/>
<evidence type="ECO:0000313" key="2">
    <source>
        <dbReference type="Proteomes" id="UP000054874"/>
    </source>
</evidence>
<reference evidence="1 2" key="1">
    <citation type="submission" date="2015-11" db="EMBL/GenBank/DDBJ databases">
        <title>Butyribacter intestini gen. nov., sp. nov., a butyric acid-producing bacterium of the family Lachnospiraceae isolated from the human faeces.</title>
        <authorList>
            <person name="Zou Y."/>
            <person name="Xue W."/>
            <person name="Luo G."/>
            <person name="Lv M."/>
        </authorList>
    </citation>
    <scope>NUCLEOTIDE SEQUENCE [LARGE SCALE GENOMIC DNA]</scope>
    <source>
        <strain evidence="1 2">ACET-33324</strain>
    </source>
</reference>
<keyword evidence="2" id="KW-1185">Reference proteome</keyword>
<organism evidence="1 2">
    <name type="scientific">Acetivibrio ethanolgignens</name>
    <dbReference type="NCBI Taxonomy" id="290052"/>
    <lineage>
        <taxon>Bacteria</taxon>
        <taxon>Bacillati</taxon>
        <taxon>Bacillota</taxon>
        <taxon>Clostridia</taxon>
        <taxon>Eubacteriales</taxon>
        <taxon>Oscillospiraceae</taxon>
        <taxon>Acetivibrio</taxon>
    </lineage>
</organism>
<protein>
    <submittedName>
        <fullName evidence="1">Uncharacterized protein</fullName>
    </submittedName>
</protein>
<dbReference type="STRING" id="290052.ASU35_15450"/>
<evidence type="ECO:0000313" key="1">
    <source>
        <dbReference type="EMBL" id="KSV57736.1"/>
    </source>
</evidence>
<comment type="caution">
    <text evidence="1">The sequence shown here is derived from an EMBL/GenBank/DDBJ whole genome shotgun (WGS) entry which is preliminary data.</text>
</comment>
<dbReference type="AlphaFoldDB" id="A0A0V8QAX8"/>
<dbReference type="EMBL" id="LNAM01000203">
    <property type="protein sequence ID" value="KSV57736.1"/>
    <property type="molecule type" value="Genomic_DNA"/>
</dbReference>
<gene>
    <name evidence="1" type="ORF">ASU35_15450</name>
</gene>